<dbReference type="EMBL" id="FMSP01000003">
    <property type="protein sequence ID" value="SCV68299.1"/>
    <property type="molecule type" value="Genomic_DNA"/>
</dbReference>
<dbReference type="GO" id="GO:0043565">
    <property type="term" value="F:sequence-specific DNA binding"/>
    <property type="evidence" value="ECO:0007669"/>
    <property type="project" value="InterPro"/>
</dbReference>
<dbReference type="GO" id="GO:0003700">
    <property type="term" value="F:DNA-binding transcription factor activity"/>
    <property type="evidence" value="ECO:0007669"/>
    <property type="project" value="InterPro"/>
</dbReference>
<sequence length="385" mass="42231">MSYYYGENDSLRSPPGSSSYRYPSAEDPTPRYSAATRAPAFAHSREEDNSCLPSPTVASYGQYGQYGEPWPTPRNSMSAHPGGHELVYEAPPPLVHRQSYDASTRARQALSDPTLQSSWNNEWTYANTRLAQNGLPTGYYAATPQSYPSSSYGLPAPLSPQHLSVNSLPPPSVLSSNSYTASVEPRPPNLRTFSSISTSSFHSGRTSSEADSQPSFDDDAPKPFILKLYHMLANPGEFSDVISWDPPGTSFVVSHNERFTRDVLPALFGHGNIASFTRQLNVYNFVRLTTSELRSMLGQQETSELSGWRHTLLVRGDEAGLNKLKPRPSKARQAKKASRASKAAAEELEFNSPWPNPGPDSGGIGPTKSPAPPHQTHHPKHPYSR</sequence>
<feature type="compositionally biased region" description="Basic residues" evidence="5">
    <location>
        <begin position="375"/>
        <end position="385"/>
    </location>
</feature>
<keyword evidence="2" id="KW-0238">DNA-binding</keyword>
<evidence type="ECO:0000256" key="3">
    <source>
        <dbReference type="ARBA" id="ARBA00023242"/>
    </source>
</evidence>
<feature type="compositionally biased region" description="Low complexity" evidence="5">
    <location>
        <begin position="11"/>
        <end position="23"/>
    </location>
</feature>
<dbReference type="Gene3D" id="1.10.10.10">
    <property type="entry name" value="Winged helix-like DNA-binding domain superfamily/Winged helix DNA-binding domain"/>
    <property type="match status" value="1"/>
</dbReference>
<reference evidence="8" key="1">
    <citation type="submission" date="2016-09" db="EMBL/GenBank/DDBJ databases">
        <authorList>
            <person name="Jeantristanb JTB J.-T."/>
            <person name="Ricardo R."/>
        </authorList>
    </citation>
    <scope>NUCLEOTIDE SEQUENCE [LARGE SCALE GENOMIC DNA]</scope>
</reference>
<dbReference type="SMART" id="SM00415">
    <property type="entry name" value="HSF"/>
    <property type="match status" value="1"/>
</dbReference>
<feature type="domain" description="HSF-type DNA-binding" evidence="6">
    <location>
        <begin position="220"/>
        <end position="327"/>
    </location>
</feature>
<organism evidence="7 8">
    <name type="scientific">Microbotryum intermedium</name>
    <dbReference type="NCBI Taxonomy" id="269621"/>
    <lineage>
        <taxon>Eukaryota</taxon>
        <taxon>Fungi</taxon>
        <taxon>Dikarya</taxon>
        <taxon>Basidiomycota</taxon>
        <taxon>Pucciniomycotina</taxon>
        <taxon>Microbotryomycetes</taxon>
        <taxon>Microbotryales</taxon>
        <taxon>Microbotryaceae</taxon>
        <taxon>Microbotryum</taxon>
    </lineage>
</organism>
<feature type="region of interest" description="Disordered" evidence="5">
    <location>
        <begin position="321"/>
        <end position="385"/>
    </location>
</feature>
<evidence type="ECO:0000256" key="4">
    <source>
        <dbReference type="RuleBase" id="RU004020"/>
    </source>
</evidence>
<feature type="compositionally biased region" description="Low complexity" evidence="5">
    <location>
        <begin position="191"/>
        <end position="207"/>
    </location>
</feature>
<evidence type="ECO:0000313" key="7">
    <source>
        <dbReference type="EMBL" id="SCV68299.1"/>
    </source>
</evidence>
<feature type="compositionally biased region" description="Basic residues" evidence="5">
    <location>
        <begin position="324"/>
        <end position="339"/>
    </location>
</feature>
<name>A0A238F6B2_9BASI</name>
<evidence type="ECO:0000256" key="5">
    <source>
        <dbReference type="SAM" id="MobiDB-lite"/>
    </source>
</evidence>
<dbReference type="Proteomes" id="UP000198372">
    <property type="component" value="Unassembled WGS sequence"/>
</dbReference>
<gene>
    <name evidence="7" type="ORF">BQ2448_420</name>
</gene>
<dbReference type="InterPro" id="IPR000232">
    <property type="entry name" value="HSF_DNA-bd"/>
</dbReference>
<dbReference type="InterPro" id="IPR036388">
    <property type="entry name" value="WH-like_DNA-bd_sf"/>
</dbReference>
<feature type="region of interest" description="Disordered" evidence="5">
    <location>
        <begin position="174"/>
        <end position="218"/>
    </location>
</feature>
<dbReference type="OrthoDB" id="60033at2759"/>
<keyword evidence="3" id="KW-0539">Nucleus</keyword>
<dbReference type="STRING" id="269621.A0A238F6B2"/>
<proteinExistence type="inferred from homology"/>
<dbReference type="InterPro" id="IPR036390">
    <property type="entry name" value="WH_DNA-bd_sf"/>
</dbReference>
<evidence type="ECO:0000259" key="6">
    <source>
        <dbReference type="SMART" id="SM00415"/>
    </source>
</evidence>
<comment type="similarity">
    <text evidence="4">Belongs to the HSF family.</text>
</comment>
<dbReference type="Pfam" id="PF00447">
    <property type="entry name" value="HSF_DNA-bind"/>
    <property type="match status" value="1"/>
</dbReference>
<comment type="subcellular location">
    <subcellularLocation>
        <location evidence="1">Nucleus</location>
    </subcellularLocation>
</comment>
<dbReference type="PANTHER" id="PTHR10015:SF206">
    <property type="entry name" value="HSF-TYPE DNA-BINDING DOMAIN-CONTAINING PROTEIN"/>
    <property type="match status" value="1"/>
</dbReference>
<dbReference type="AlphaFoldDB" id="A0A238F6B2"/>
<dbReference type="PRINTS" id="PR00056">
    <property type="entry name" value="HSFDOMAIN"/>
</dbReference>
<feature type="region of interest" description="Disordered" evidence="5">
    <location>
        <begin position="1"/>
        <end position="88"/>
    </location>
</feature>
<dbReference type="PANTHER" id="PTHR10015">
    <property type="entry name" value="HEAT SHOCK TRANSCRIPTION FACTOR"/>
    <property type="match status" value="1"/>
</dbReference>
<evidence type="ECO:0000313" key="8">
    <source>
        <dbReference type="Proteomes" id="UP000198372"/>
    </source>
</evidence>
<evidence type="ECO:0000256" key="2">
    <source>
        <dbReference type="ARBA" id="ARBA00023125"/>
    </source>
</evidence>
<protein>
    <submittedName>
        <fullName evidence="7">BQ2448_420 protein</fullName>
    </submittedName>
</protein>
<dbReference type="SUPFAM" id="SSF46785">
    <property type="entry name" value="Winged helix' DNA-binding domain"/>
    <property type="match status" value="1"/>
</dbReference>
<keyword evidence="8" id="KW-1185">Reference proteome</keyword>
<evidence type="ECO:0000256" key="1">
    <source>
        <dbReference type="ARBA" id="ARBA00004123"/>
    </source>
</evidence>
<dbReference type="GO" id="GO:0005634">
    <property type="term" value="C:nucleus"/>
    <property type="evidence" value="ECO:0007669"/>
    <property type="project" value="UniProtKB-SubCell"/>
</dbReference>
<accession>A0A238F6B2</accession>